<dbReference type="Pfam" id="PF04616">
    <property type="entry name" value="Glyco_hydro_43"/>
    <property type="match status" value="1"/>
</dbReference>
<dbReference type="GO" id="GO:0005975">
    <property type="term" value="P:carbohydrate metabolic process"/>
    <property type="evidence" value="ECO:0007669"/>
    <property type="project" value="InterPro"/>
</dbReference>
<dbReference type="Gene3D" id="2.60.120.200">
    <property type="match status" value="1"/>
</dbReference>
<reference evidence="5 6" key="1">
    <citation type="submission" date="2020-08" db="EMBL/GenBank/DDBJ databases">
        <title>Sequencing the genomes of 1000 actinobacteria strains.</title>
        <authorList>
            <person name="Klenk H.-P."/>
        </authorList>
    </citation>
    <scope>NUCLEOTIDE SEQUENCE [LARGE SCALE GENOMIC DNA]</scope>
    <source>
        <strain evidence="5 6">DSM 43023</strain>
    </source>
</reference>
<dbReference type="Gene3D" id="2.60.120.260">
    <property type="entry name" value="Galactose-binding domain-like"/>
    <property type="match status" value="1"/>
</dbReference>
<keyword evidence="4" id="KW-0732">Signal</keyword>
<dbReference type="InterPro" id="IPR008979">
    <property type="entry name" value="Galactose-bd-like_sf"/>
</dbReference>
<evidence type="ECO:0000256" key="4">
    <source>
        <dbReference type="SAM" id="SignalP"/>
    </source>
</evidence>
<keyword evidence="3" id="KW-0326">Glycosidase</keyword>
<dbReference type="Gene3D" id="2.115.10.20">
    <property type="entry name" value="Glycosyl hydrolase domain, family 43"/>
    <property type="match status" value="1"/>
</dbReference>
<evidence type="ECO:0000256" key="3">
    <source>
        <dbReference type="ARBA" id="ARBA00023295"/>
    </source>
</evidence>
<keyword evidence="6" id="KW-1185">Reference proteome</keyword>
<accession>A0A7W7S4H4</accession>
<proteinExistence type="inferred from homology"/>
<dbReference type="InterPro" id="IPR006710">
    <property type="entry name" value="Glyco_hydro_43"/>
</dbReference>
<comment type="caution">
    <text evidence="5">The sequence shown here is derived from an EMBL/GenBank/DDBJ whole genome shotgun (WGS) entry which is preliminary data.</text>
</comment>
<evidence type="ECO:0008006" key="7">
    <source>
        <dbReference type="Google" id="ProtNLM"/>
    </source>
</evidence>
<evidence type="ECO:0000256" key="1">
    <source>
        <dbReference type="ARBA" id="ARBA00009865"/>
    </source>
</evidence>
<dbReference type="GO" id="GO:0004553">
    <property type="term" value="F:hydrolase activity, hydrolyzing O-glycosyl compounds"/>
    <property type="evidence" value="ECO:0007669"/>
    <property type="project" value="InterPro"/>
</dbReference>
<dbReference type="RefSeq" id="WP_184759193.1">
    <property type="nucleotide sequence ID" value="NZ_BAABEK010000098.1"/>
</dbReference>
<evidence type="ECO:0000313" key="6">
    <source>
        <dbReference type="Proteomes" id="UP000534286"/>
    </source>
</evidence>
<dbReference type="InterPro" id="IPR013320">
    <property type="entry name" value="ConA-like_dom_sf"/>
</dbReference>
<comment type="similarity">
    <text evidence="1">Belongs to the glycosyl hydrolase 43 family.</text>
</comment>
<protein>
    <recommendedName>
        <fullName evidence="7">F5/8 type C domain-containing protein</fullName>
    </recommendedName>
</protein>
<dbReference type="Proteomes" id="UP000534286">
    <property type="component" value="Unassembled WGS sequence"/>
</dbReference>
<dbReference type="PANTHER" id="PTHR22925">
    <property type="entry name" value="GLYCOSYL HYDROLASE 43 FAMILY MEMBER"/>
    <property type="match status" value="1"/>
</dbReference>
<organism evidence="5 6">
    <name type="scientific">Streptosporangium album</name>
    <dbReference type="NCBI Taxonomy" id="47479"/>
    <lineage>
        <taxon>Bacteria</taxon>
        <taxon>Bacillati</taxon>
        <taxon>Actinomycetota</taxon>
        <taxon>Actinomycetes</taxon>
        <taxon>Streptosporangiales</taxon>
        <taxon>Streptosporangiaceae</taxon>
        <taxon>Streptosporangium</taxon>
    </lineage>
</organism>
<evidence type="ECO:0000256" key="2">
    <source>
        <dbReference type="ARBA" id="ARBA00022801"/>
    </source>
</evidence>
<feature type="chain" id="PRO_5031144143" description="F5/8 type C domain-containing protein" evidence="4">
    <location>
        <begin position="31"/>
        <end position="952"/>
    </location>
</feature>
<gene>
    <name evidence="5" type="ORF">FHR32_007742</name>
</gene>
<dbReference type="AlphaFoldDB" id="A0A7W7S4H4"/>
<name>A0A7W7S4H4_9ACTN</name>
<dbReference type="SUPFAM" id="SSF49785">
    <property type="entry name" value="Galactose-binding domain-like"/>
    <property type="match status" value="1"/>
</dbReference>
<dbReference type="SUPFAM" id="SSF49899">
    <property type="entry name" value="Concanavalin A-like lectins/glucanases"/>
    <property type="match status" value="1"/>
</dbReference>
<feature type="signal peptide" evidence="4">
    <location>
        <begin position="1"/>
        <end position="30"/>
    </location>
</feature>
<dbReference type="PANTHER" id="PTHR22925:SF3">
    <property type="entry name" value="GLYCOSYL HYDROLASE FAMILY PROTEIN 43"/>
    <property type="match status" value="1"/>
</dbReference>
<dbReference type="EMBL" id="JACHJU010000005">
    <property type="protein sequence ID" value="MBB4943342.1"/>
    <property type="molecule type" value="Genomic_DNA"/>
</dbReference>
<keyword evidence="2" id="KW-0378">Hydrolase</keyword>
<sequence>MHALQATATVCAALVLAAGFAVTWSQPALADVTASVTNFAADGRQQVRFDTAGDAVDAHDGQIAQFGDAYYLYGTSYDCGYQWKVNSDFCGFKVYSSPDLTNWTDRGYVVPPRDCTYCFRPHVVFNRATGRYVMWVNDQDALDNFRVFTSDRPTGPFTEQPVPDLPSTTPCTADLGLFVDHDNAGYLTCSNAGWHVAVLRLSADYLQPTDTYSVLGVTKVEAPALFERNGTYYLTMSDPNCGYCTGTGTAYVSAPTPLGPWTGVDAWTVRDGVLDVAGGLYGLSARSDDWTDYTFSFDTAPMAKTDGVGSQAGWSVRMKTPDKGYLFLLSGSGETAGKLTVLERNGATVNSHAVTLPYPVHPGEWHRVSVTVAGQRITTTLDGVQVDSFTDATYTAGGVGFREWNGANLESARFDNVKVVAADGTVLLADDFSSSDLAQWVPPLAGRKISGDSCGGQPAHVTTLTGADGQPVYLYFSDLWDFHTNEALANYHWEPLRFDAAGTIQPLRCDNSVVALASGHPGHPDPVPGLDQSSESGAFSHACPVTLGARYGQTFTVGRSGPLRSVAVTVFKDGTESGRVLRNPPTGPLDVRLTTLTSDGVPDRTLWSTSIRPERIGWSPRQLVLESGIKVVKGQRLALVLSMGSQQGCYGVERDPGDPYAGGVALSGDDQTLAPVADTDIKFRTVIGAPAAKPVKLKPTATTTVLAPQPGVPVLPGQPTRAVFRVANLTDHAVRVPVEVEAPDGYSAVPETSTIDIGVGETVPVVVAVNRAVTDPDAGDIRVRAGAGSVTAPVTPTENVLRTAVVSASSTYDGWRPSRVNDGQIQAQHSYSLWNGGAGWNDNDKSVFPDTLTATWDAPTRLGSVRVRTLDAPEQPAEQYSVRDFEVRALIGGAWQVVGRVSGNVAGTVDVTFPQVATDALRLVVTGSNDRGYSRIVELEGYTAEPPPSATR</sequence>
<dbReference type="SUPFAM" id="SSF75005">
    <property type="entry name" value="Arabinanase/levansucrase/invertase"/>
    <property type="match status" value="1"/>
</dbReference>
<evidence type="ECO:0000313" key="5">
    <source>
        <dbReference type="EMBL" id="MBB4943342.1"/>
    </source>
</evidence>
<dbReference type="InterPro" id="IPR023296">
    <property type="entry name" value="Glyco_hydro_beta-prop_sf"/>
</dbReference>